<dbReference type="GO" id="GO:0005886">
    <property type="term" value="C:plasma membrane"/>
    <property type="evidence" value="ECO:0007669"/>
    <property type="project" value="TreeGrafter"/>
</dbReference>
<feature type="transmembrane region" description="Helical" evidence="4">
    <location>
        <begin position="324"/>
        <end position="343"/>
    </location>
</feature>
<feature type="transmembrane region" description="Helical" evidence="4">
    <location>
        <begin position="355"/>
        <end position="370"/>
    </location>
</feature>
<dbReference type="GO" id="GO:0004016">
    <property type="term" value="F:adenylate cyclase activity"/>
    <property type="evidence" value="ECO:0007669"/>
    <property type="project" value="TreeGrafter"/>
</dbReference>
<sequence length="412" mass="45180">MVLDLSLSSEGCQDLADNHTGVKRHATPQTSAGSYSRHRVASHINRAAAVGLSQLRATSTQPHRSPSNGSLEPAMPQNRQAGRHPPAGCSTEPSRATLPAPGPSSTRAAMQTPMSWVSGFLVARTDNHKTAWGERNGRESRCSRGSSSWGPRYMSCLREPDVPDATPPPTRRTVGSDFGTRDIWQEDHYCKKGGTDGKATELLSKDGPSGMANVGDDAVEGGEAGQGAVRAVLLCVQRLACVFQSKRFESTKLERLYQRYFFRLNQSSLTTLLGLLALVCGIMLAFHCLHGHPDVAYVSVLSVAMALFLVLMVVCNRQEFRQDYLWVVSYLVMALLVAVQVLSMLNVAPRSASEGVWWSVFFIHTIYTLLPVRMRGAMLGGATLSAIHIVAAWRLNLEDNFVWRQVRHSVFE</sequence>
<evidence type="ECO:0000256" key="4">
    <source>
        <dbReference type="SAM" id="Phobius"/>
    </source>
</evidence>
<dbReference type="GO" id="GO:0000166">
    <property type="term" value="F:nucleotide binding"/>
    <property type="evidence" value="ECO:0007669"/>
    <property type="project" value="UniProtKB-KW"/>
</dbReference>
<evidence type="ECO:0000256" key="1">
    <source>
        <dbReference type="ARBA" id="ARBA00022741"/>
    </source>
</evidence>
<comment type="caution">
    <text evidence="6">The sequence shown here is derived from an EMBL/GenBank/DDBJ whole genome shotgun (WGS) entry which is preliminary data.</text>
</comment>
<keyword evidence="7" id="KW-1185">Reference proteome</keyword>
<feature type="compositionally biased region" description="Polar residues" evidence="3">
    <location>
        <begin position="55"/>
        <end position="70"/>
    </location>
</feature>
<feature type="domain" description="Adenylate cyclase N-terminal" evidence="5">
    <location>
        <begin position="211"/>
        <end position="409"/>
    </location>
</feature>
<accession>A0AAD9E4E8</accession>
<dbReference type="EMBL" id="JAROKS010000008">
    <property type="protein sequence ID" value="KAK1801902.1"/>
    <property type="molecule type" value="Genomic_DNA"/>
</dbReference>
<dbReference type="PANTHER" id="PTHR45627:SF11">
    <property type="entry name" value="ADENYLATE CYCLASE TYPE 6"/>
    <property type="match status" value="1"/>
</dbReference>
<proteinExistence type="predicted"/>
<evidence type="ECO:0000256" key="3">
    <source>
        <dbReference type="SAM" id="MobiDB-lite"/>
    </source>
</evidence>
<dbReference type="Proteomes" id="UP001239994">
    <property type="component" value="Unassembled WGS sequence"/>
</dbReference>
<gene>
    <name evidence="6" type="ORF">P4O66_022536</name>
</gene>
<keyword evidence="4" id="KW-0812">Transmembrane</keyword>
<feature type="transmembrane region" description="Helical" evidence="4">
    <location>
        <begin position="269"/>
        <end position="289"/>
    </location>
</feature>
<name>A0AAD9E4E8_9TELE</name>
<keyword evidence="1" id="KW-0547">Nucleotide-binding</keyword>
<evidence type="ECO:0000256" key="2">
    <source>
        <dbReference type="ARBA" id="ARBA00023239"/>
    </source>
</evidence>
<dbReference type="Pfam" id="PF16214">
    <property type="entry name" value="AC_N"/>
    <property type="match status" value="1"/>
</dbReference>
<organism evidence="6 7">
    <name type="scientific">Electrophorus voltai</name>
    <dbReference type="NCBI Taxonomy" id="2609070"/>
    <lineage>
        <taxon>Eukaryota</taxon>
        <taxon>Metazoa</taxon>
        <taxon>Chordata</taxon>
        <taxon>Craniata</taxon>
        <taxon>Vertebrata</taxon>
        <taxon>Euteleostomi</taxon>
        <taxon>Actinopterygii</taxon>
        <taxon>Neopterygii</taxon>
        <taxon>Teleostei</taxon>
        <taxon>Ostariophysi</taxon>
        <taxon>Gymnotiformes</taxon>
        <taxon>Gymnotoidei</taxon>
        <taxon>Gymnotidae</taxon>
        <taxon>Electrophorus</taxon>
    </lineage>
</organism>
<dbReference type="InterPro" id="IPR032628">
    <property type="entry name" value="AC_N"/>
</dbReference>
<keyword evidence="4" id="KW-1133">Transmembrane helix</keyword>
<keyword evidence="2" id="KW-0456">Lyase</keyword>
<protein>
    <recommendedName>
        <fullName evidence="5">Adenylate cyclase N-terminal domain-containing protein</fullName>
    </recommendedName>
</protein>
<dbReference type="PANTHER" id="PTHR45627">
    <property type="entry name" value="ADENYLATE CYCLASE TYPE 1"/>
    <property type="match status" value="1"/>
</dbReference>
<evidence type="ECO:0000313" key="6">
    <source>
        <dbReference type="EMBL" id="KAK1801902.1"/>
    </source>
</evidence>
<dbReference type="GO" id="GO:0007189">
    <property type="term" value="P:adenylate cyclase-activating G protein-coupled receptor signaling pathway"/>
    <property type="evidence" value="ECO:0007669"/>
    <property type="project" value="TreeGrafter"/>
</dbReference>
<evidence type="ECO:0000259" key="5">
    <source>
        <dbReference type="Pfam" id="PF16214"/>
    </source>
</evidence>
<feature type="region of interest" description="Disordered" evidence="3">
    <location>
        <begin position="54"/>
        <end position="109"/>
    </location>
</feature>
<feature type="transmembrane region" description="Helical" evidence="4">
    <location>
        <begin position="295"/>
        <end position="315"/>
    </location>
</feature>
<evidence type="ECO:0000313" key="7">
    <source>
        <dbReference type="Proteomes" id="UP001239994"/>
    </source>
</evidence>
<keyword evidence="4" id="KW-0472">Membrane</keyword>
<reference evidence="6" key="1">
    <citation type="submission" date="2023-03" db="EMBL/GenBank/DDBJ databases">
        <title>Electrophorus voltai genome.</title>
        <authorList>
            <person name="Bian C."/>
        </authorList>
    </citation>
    <scope>NUCLEOTIDE SEQUENCE</scope>
    <source>
        <strain evidence="6">CB-2022</strain>
        <tissue evidence="6">Muscle</tissue>
    </source>
</reference>
<dbReference type="AlphaFoldDB" id="A0AAD9E4E8"/>
<feature type="region of interest" description="Disordered" evidence="3">
    <location>
        <begin position="16"/>
        <end position="39"/>
    </location>
</feature>